<evidence type="ECO:0000313" key="1">
    <source>
        <dbReference type="EMBL" id="CAE6418386.1"/>
    </source>
</evidence>
<sequence length="292" mass="31590">MPINTCSYETEFVARVAAMDTDMYIPKSDAVPVNPILAAQKIASTADALARMSEDFVVSPLRHEVTLPTPTLKRNYGSLDLSRMLSDSCSSSNSSVVSTPIDGVFPMHRAQPDEGDFIEQDVSPASSAPNSPALEFSTHGRSSWEFESFGVAFGPNLTPEFVSADEVSGYLDFMDALEDCDSIGRFAENVVSDINSGTTYPSDLSPSSTIEMNCADSDMMEVLLASPNPLFDVASPRISHDSWGIHSPILDAAPWTEATSPVITPGTFDMFQWTRSIALIALLVNLIRGLVY</sequence>
<comment type="caution">
    <text evidence="1">The sequence shown here is derived from an EMBL/GenBank/DDBJ whole genome shotgun (WGS) entry which is preliminary data.</text>
</comment>
<protein>
    <submittedName>
        <fullName evidence="1">Uncharacterized protein</fullName>
    </submittedName>
</protein>
<dbReference type="AlphaFoldDB" id="A0A8H2X7X0"/>
<reference evidence="1" key="1">
    <citation type="submission" date="2021-01" db="EMBL/GenBank/DDBJ databases">
        <authorList>
            <person name="Kaushik A."/>
        </authorList>
    </citation>
    <scope>NUCLEOTIDE SEQUENCE</scope>
    <source>
        <strain evidence="1">AG4-RS23</strain>
    </source>
</reference>
<name>A0A8H2X7X0_9AGAM</name>
<dbReference type="Proteomes" id="UP000663861">
    <property type="component" value="Unassembled WGS sequence"/>
</dbReference>
<organism evidence="1 2">
    <name type="scientific">Rhizoctonia solani</name>
    <dbReference type="NCBI Taxonomy" id="456999"/>
    <lineage>
        <taxon>Eukaryota</taxon>
        <taxon>Fungi</taxon>
        <taxon>Dikarya</taxon>
        <taxon>Basidiomycota</taxon>
        <taxon>Agaricomycotina</taxon>
        <taxon>Agaricomycetes</taxon>
        <taxon>Cantharellales</taxon>
        <taxon>Ceratobasidiaceae</taxon>
        <taxon>Rhizoctonia</taxon>
    </lineage>
</organism>
<dbReference type="EMBL" id="CAJMWY010000153">
    <property type="protein sequence ID" value="CAE6418386.1"/>
    <property type="molecule type" value="Genomic_DNA"/>
</dbReference>
<accession>A0A8H2X7X0</accession>
<proteinExistence type="predicted"/>
<gene>
    <name evidence="1" type="ORF">RDB_LOCUS9735</name>
</gene>
<evidence type="ECO:0000313" key="2">
    <source>
        <dbReference type="Proteomes" id="UP000663861"/>
    </source>
</evidence>